<evidence type="ECO:0000313" key="15">
    <source>
        <dbReference type="Proteomes" id="UP000737420"/>
    </source>
</evidence>
<dbReference type="InterPro" id="IPR024467">
    <property type="entry name" value="Xre/MbcA/ParS-like_toxin-bd"/>
</dbReference>
<feature type="domain" description="Antitoxin Xre/MbcA/ParS-like toxin-binding" evidence="1">
    <location>
        <begin position="96"/>
        <end position="147"/>
    </location>
</feature>
<reference evidence="8" key="4">
    <citation type="submission" date="2022-09" db="EMBL/GenBank/DDBJ databases">
        <title>Intensive care unit water sources are persistently colonized with multi-drug resistant bacteria and are the site of extensive horizontal gene transfer of antibiotic resistance genes.</title>
        <authorList>
            <person name="Diorio-Toth L."/>
        </authorList>
    </citation>
    <scope>NUCLEOTIDE SEQUENCE</scope>
    <source>
        <strain evidence="8">GD03710</strain>
        <strain evidence="9">GD03796</strain>
    </source>
</reference>
<dbReference type="Proteomes" id="UP000737420">
    <property type="component" value="Unassembled WGS sequence"/>
</dbReference>
<dbReference type="EMBL" id="CP110176">
    <property type="protein sequence ID" value="UZC85503.2"/>
    <property type="molecule type" value="Genomic_DNA"/>
</dbReference>
<dbReference type="Proteomes" id="UP001304847">
    <property type="component" value="Unassembled WGS sequence"/>
</dbReference>
<evidence type="ECO:0000259" key="2">
    <source>
        <dbReference type="Pfam" id="PF20432"/>
    </source>
</evidence>
<dbReference type="Proteomes" id="UP000886934">
    <property type="component" value="Unassembled WGS sequence"/>
</dbReference>
<dbReference type="InterPro" id="IPR011979">
    <property type="entry name" value="Antitox_Xre"/>
</dbReference>
<evidence type="ECO:0000313" key="9">
    <source>
        <dbReference type="EMBL" id="MDH1898394.1"/>
    </source>
</evidence>
<accession>A0A3G9II67</accession>
<dbReference type="EMBL" id="JAWZVU010000090">
    <property type="protein sequence ID" value="MDX7721728.1"/>
    <property type="molecule type" value="Genomic_DNA"/>
</dbReference>
<dbReference type="Proteomes" id="UP000887009">
    <property type="component" value="Unassembled WGS sequence"/>
</dbReference>
<dbReference type="EMBL" id="BPNI01000025">
    <property type="protein sequence ID" value="GJA40870.1"/>
    <property type="molecule type" value="Genomic_DNA"/>
</dbReference>
<evidence type="ECO:0000313" key="16">
    <source>
        <dbReference type="Proteomes" id="UP001161704"/>
    </source>
</evidence>
<sequence length="150" mass="15893">MSYAAYRSVRQIRQPKGLMASLALPQELVGAHHLIVAGMAPSIVNELAALLGCDVKIVCQLVGIDRSTVTRKRTAAALLSRAQSARIYSFVSVMEAAESLFEGDRGKALEWLNKPARALGGNPPATFLTTAVGAQAVIDLIGQIEHGVVV</sequence>
<dbReference type="InterPro" id="IPR046847">
    <property type="entry name" value="Xre-like_HTH"/>
</dbReference>
<dbReference type="Proteomes" id="UP000515756">
    <property type="component" value="Chromosome"/>
</dbReference>
<evidence type="ECO:0000313" key="6">
    <source>
        <dbReference type="EMBL" id="GJA65179.1"/>
    </source>
</evidence>
<evidence type="ECO:0000313" key="13">
    <source>
        <dbReference type="EMBL" id="UZC85503.2"/>
    </source>
</evidence>
<evidence type="ECO:0000313" key="17">
    <source>
        <dbReference type="Proteomes" id="UP001304847"/>
    </source>
</evidence>
<evidence type="ECO:0000313" key="4">
    <source>
        <dbReference type="EMBL" id="GJA40870.1"/>
    </source>
</evidence>
<evidence type="ECO:0000313" key="8">
    <source>
        <dbReference type="EMBL" id="MDH1507222.1"/>
    </source>
</evidence>
<evidence type="ECO:0000313" key="14">
    <source>
        <dbReference type="Proteomes" id="UP000515756"/>
    </source>
</evidence>
<gene>
    <name evidence="12" type="ORF">JC965_18005</name>
    <name evidence="4" type="ORF">KAM343_16660</name>
    <name evidence="5" type="ORF">KAM348_31620</name>
    <name evidence="6" type="ORF">KAM351_37900</name>
    <name evidence="7" type="ORF">KAM382_38410</name>
    <name evidence="9" type="ORF">N5I07_12655</name>
    <name evidence="8" type="ORF">N5I20_19425</name>
    <name evidence="13" type="ORF">OJY61_16895</name>
    <name evidence="10" type="ORF">SJS77_14805</name>
    <name evidence="11" type="ORF">VCX44_17525</name>
    <name evidence="3" type="ORF">WP2W18E01_19680</name>
</gene>
<dbReference type="EMBL" id="AP021927">
    <property type="protein sequence ID" value="BBQ30386.1"/>
    <property type="molecule type" value="Genomic_DNA"/>
</dbReference>
<organism evidence="8 16">
    <name type="scientific">Aeromonas caviae</name>
    <name type="common">Aeromonas punctata</name>
    <dbReference type="NCBI Taxonomy" id="648"/>
    <lineage>
        <taxon>Bacteria</taxon>
        <taxon>Pseudomonadati</taxon>
        <taxon>Pseudomonadota</taxon>
        <taxon>Gammaproteobacteria</taxon>
        <taxon>Aeromonadales</taxon>
        <taxon>Aeromonadaceae</taxon>
        <taxon>Aeromonas</taxon>
    </lineage>
</organism>
<evidence type="ECO:0000313" key="12">
    <source>
        <dbReference type="EMBL" id="QQA60083.1"/>
    </source>
</evidence>
<dbReference type="RefSeq" id="WP_021140686.1">
    <property type="nucleotide sequence ID" value="NZ_AP019195.1"/>
</dbReference>
<dbReference type="EMBL" id="JAYGOJ010000116">
    <property type="protein sequence ID" value="MEA9437555.1"/>
    <property type="molecule type" value="Genomic_DNA"/>
</dbReference>
<dbReference type="NCBIfam" id="TIGR02293">
    <property type="entry name" value="TAS_TIGR02293"/>
    <property type="match status" value="1"/>
</dbReference>
<dbReference type="Proteomes" id="UP001161704">
    <property type="component" value="Unassembled WGS sequence"/>
</dbReference>
<reference evidence="10" key="6">
    <citation type="submission" date="2023-11" db="EMBL/GenBank/DDBJ databases">
        <title>WGS of Aeromonas in Northern Israel.</title>
        <authorList>
            <person name="Hershko Y."/>
        </authorList>
    </citation>
    <scope>NUCLEOTIDE SEQUENCE</scope>
    <source>
        <strain evidence="10">77416</strain>
    </source>
</reference>
<keyword evidence="17" id="KW-1185">Reference proteome</keyword>
<dbReference type="Proteomes" id="UP001277183">
    <property type="component" value="Unassembled WGS sequence"/>
</dbReference>
<evidence type="ECO:0000313" key="10">
    <source>
        <dbReference type="EMBL" id="MDX7721728.1"/>
    </source>
</evidence>
<evidence type="ECO:0000313" key="11">
    <source>
        <dbReference type="EMBL" id="MEA9437555.1"/>
    </source>
</evidence>
<dbReference type="Proteomes" id="UP000886939">
    <property type="component" value="Unassembled WGS sequence"/>
</dbReference>
<reference evidence="13" key="5">
    <citation type="submission" date="2023-04" db="EMBL/GenBank/DDBJ databases">
        <title>Whole Genome Sequence of Multi-drug resistant Aeromonas caviae as a gut pathogen in newborn.</title>
        <authorList>
            <person name="Jadhav S.V."/>
            <person name="Saroj S.D."/>
            <person name="Saha U.B."/>
            <person name="Sen S."/>
            <person name="Kher A."/>
        </authorList>
    </citation>
    <scope>NUCLEOTIDE SEQUENCE</scope>
    <source>
        <strain evidence="13">SVJ23</strain>
    </source>
</reference>
<proteinExistence type="predicted"/>
<protein>
    <submittedName>
        <fullName evidence="4 10">Antitoxin</fullName>
    </submittedName>
    <submittedName>
        <fullName evidence="8">DUF2384 domain-containing protein</fullName>
    </submittedName>
</protein>
<evidence type="ECO:0000259" key="1">
    <source>
        <dbReference type="Pfam" id="PF09722"/>
    </source>
</evidence>
<dbReference type="Proteomes" id="UP001160758">
    <property type="component" value="Unassembled WGS sequence"/>
</dbReference>
<dbReference type="Pfam" id="PF20432">
    <property type="entry name" value="Xre-like-HTH"/>
    <property type="match status" value="1"/>
</dbReference>
<dbReference type="EMBL" id="CP065937">
    <property type="protein sequence ID" value="QQA60083.1"/>
    <property type="molecule type" value="Genomic_DNA"/>
</dbReference>
<dbReference type="Proteomes" id="UP001163285">
    <property type="component" value="Chromosome"/>
</dbReference>
<reference evidence="11 17" key="7">
    <citation type="submission" date="2023-12" db="EMBL/GenBank/DDBJ databases">
        <title>Characterization of antibiotic resistance in Aeromonas spp. in hospital effluent.</title>
        <authorList>
            <person name="Negoseki B.R.S."/>
            <person name="Krul D."/>
            <person name="Siqueira A.C."/>
            <person name="Almeida M."/>
            <person name="Mesa D."/>
            <person name="Conte D."/>
            <person name="Dalla-Costa L.M."/>
        </authorList>
    </citation>
    <scope>NUCLEOTIDE SEQUENCE [LARGE SCALE GENOMIC DNA]</scope>
    <source>
        <strain evidence="11 17">36v</strain>
    </source>
</reference>
<evidence type="ECO:0000313" key="5">
    <source>
        <dbReference type="EMBL" id="GJA55739.1"/>
    </source>
</evidence>
<feature type="domain" description="Antitoxin Xre-like helix-turn-helix" evidence="2">
    <location>
        <begin position="32"/>
        <end position="91"/>
    </location>
</feature>
<dbReference type="EMBL" id="BPNN01000078">
    <property type="protein sequence ID" value="GJA65179.1"/>
    <property type="molecule type" value="Genomic_DNA"/>
</dbReference>
<dbReference type="GO" id="GO:0003677">
    <property type="term" value="F:DNA binding"/>
    <property type="evidence" value="ECO:0007669"/>
    <property type="project" value="InterPro"/>
</dbReference>
<dbReference type="EMBL" id="JAOCIZ010000104">
    <property type="protein sequence ID" value="MDH1507222.1"/>
    <property type="molecule type" value="Genomic_DNA"/>
</dbReference>
<dbReference type="Pfam" id="PF09722">
    <property type="entry name" value="Xre_MbcA_ParS_C"/>
    <property type="match status" value="1"/>
</dbReference>
<dbReference type="EMBL" id="BPOP01000059">
    <property type="protein sequence ID" value="GJB93780.1"/>
    <property type="molecule type" value="Genomic_DNA"/>
</dbReference>
<reference evidence="3 14" key="1">
    <citation type="submission" date="2019-12" db="EMBL/GenBank/DDBJ databases">
        <title>complete genome sequences of Aeromonas caviae str. WP2-W18-ESBL-01 isolated from wastewater treatment plant effluent.</title>
        <authorList>
            <person name="Sekizuka T."/>
            <person name="Itokawa K."/>
            <person name="Yatsu K."/>
            <person name="Inamine Y."/>
            <person name="Kuroda M."/>
        </authorList>
    </citation>
    <scope>NUCLEOTIDE SEQUENCE [LARGE SCALE GENOMIC DNA]</scope>
    <source>
        <strain evidence="3 14">WP2-W18-ESBL-01</strain>
    </source>
</reference>
<dbReference type="EMBL" id="JAOCFT010000001">
    <property type="protein sequence ID" value="MDH1898394.1"/>
    <property type="molecule type" value="Genomic_DNA"/>
</dbReference>
<dbReference type="AlphaFoldDB" id="A0A3G9II67"/>
<evidence type="ECO:0000313" key="7">
    <source>
        <dbReference type="EMBL" id="GJB93780.1"/>
    </source>
</evidence>
<evidence type="ECO:0000313" key="3">
    <source>
        <dbReference type="EMBL" id="BBQ30386.1"/>
    </source>
</evidence>
<dbReference type="EMBL" id="BPNL01000040">
    <property type="protein sequence ID" value="GJA55739.1"/>
    <property type="molecule type" value="Genomic_DNA"/>
</dbReference>
<name>A0A3G9II67_AERCA</name>
<reference evidence="4 15" key="3">
    <citation type="submission" date="2021-07" db="EMBL/GenBank/DDBJ databases">
        <title>Draft genome sequence of carbapenem-resistant Aeromonas spp. in Japan.</title>
        <authorList>
            <person name="Maehana S."/>
            <person name="Suzuki M."/>
            <person name="Kitasato H."/>
        </authorList>
    </citation>
    <scope>NUCLEOTIDE SEQUENCE</scope>
    <source>
        <strain evidence="4">KAM343</strain>
        <strain evidence="5">KAM348</strain>
        <strain evidence="6">KAM351</strain>
        <strain evidence="7 15">KAM382</strain>
    </source>
</reference>
<reference evidence="12" key="2">
    <citation type="submission" date="2020-12" db="EMBL/GenBank/DDBJ databases">
        <title>GES Beta-lactamases isolated from hospital effluents in Brazil.</title>
        <authorList>
            <person name="Conte D."/>
            <person name="Mesa D."/>
            <person name="Palmeiro J.K."/>
            <person name="Dalla-Costa L.M."/>
        </authorList>
    </citation>
    <scope>NUCLEOTIDE SEQUENCE [LARGE SCALE GENOMIC DNA]</scope>
    <source>
        <strain evidence="12">Aero21</strain>
    </source>
</reference>